<sequence>MKATRARGSAYIDGYPCAFASVQQEEMEVPLYRILHAPPSRARAAAMETRGHKAYNFVPLWESPARTRHAGG</sequence>
<keyword evidence="2" id="KW-1185">Reference proteome</keyword>
<name>A0ABQ0U539_9GAMM</name>
<evidence type="ECO:0000313" key="1">
    <source>
        <dbReference type="EMBL" id="GEK73571.1"/>
    </source>
</evidence>
<dbReference type="EMBL" id="BJUS01000024">
    <property type="protein sequence ID" value="GEK73571.1"/>
    <property type="molecule type" value="Genomic_DNA"/>
</dbReference>
<reference evidence="1 2" key="1">
    <citation type="submission" date="2019-07" db="EMBL/GenBank/DDBJ databases">
        <title>Whole genome shotgun sequence of Halomonas halophila NBRC 102604.</title>
        <authorList>
            <person name="Hosoyama A."/>
            <person name="Uohara A."/>
            <person name="Ohji S."/>
            <person name="Ichikawa N."/>
        </authorList>
    </citation>
    <scope>NUCLEOTIDE SEQUENCE [LARGE SCALE GENOMIC DNA]</scope>
    <source>
        <strain evidence="1 2">NBRC 102604</strain>
    </source>
</reference>
<comment type="caution">
    <text evidence="1">The sequence shown here is derived from an EMBL/GenBank/DDBJ whole genome shotgun (WGS) entry which is preliminary data.</text>
</comment>
<proteinExistence type="predicted"/>
<accession>A0ABQ0U539</accession>
<dbReference type="Proteomes" id="UP000321121">
    <property type="component" value="Unassembled WGS sequence"/>
</dbReference>
<organism evidence="1 2">
    <name type="scientific">Halomonas halophila</name>
    <dbReference type="NCBI Taxonomy" id="29573"/>
    <lineage>
        <taxon>Bacteria</taxon>
        <taxon>Pseudomonadati</taxon>
        <taxon>Pseudomonadota</taxon>
        <taxon>Gammaproteobacteria</taxon>
        <taxon>Oceanospirillales</taxon>
        <taxon>Halomonadaceae</taxon>
        <taxon>Halomonas</taxon>
    </lineage>
</organism>
<gene>
    <name evidence="1" type="ORF">HHA04nite_21150</name>
</gene>
<protein>
    <submittedName>
        <fullName evidence="1">Uncharacterized protein</fullName>
    </submittedName>
</protein>
<evidence type="ECO:0000313" key="2">
    <source>
        <dbReference type="Proteomes" id="UP000321121"/>
    </source>
</evidence>